<sequence>MENRLKNSCLQDKRTTMLAKCGKCGSPSYIVNIAAADISMDTFVRLKVKPLYGPTVLQATPAGLKGNIPQRNLHNHAFCCASHNC</sequence>
<dbReference type="Proteomes" id="UP000234681">
    <property type="component" value="Chromosome 4"/>
</dbReference>
<organism evidence="1 2">
    <name type="scientific">Rattus norvegicus</name>
    <name type="common">Rat</name>
    <dbReference type="NCBI Taxonomy" id="10116"/>
    <lineage>
        <taxon>Eukaryota</taxon>
        <taxon>Metazoa</taxon>
        <taxon>Chordata</taxon>
        <taxon>Craniata</taxon>
        <taxon>Vertebrata</taxon>
        <taxon>Euteleostomi</taxon>
        <taxon>Mammalia</taxon>
        <taxon>Eutheria</taxon>
        <taxon>Euarchontoglires</taxon>
        <taxon>Glires</taxon>
        <taxon>Rodentia</taxon>
        <taxon>Myomorpha</taxon>
        <taxon>Muroidea</taxon>
        <taxon>Muridae</taxon>
        <taxon>Murinae</taxon>
        <taxon>Rattus</taxon>
    </lineage>
</organism>
<dbReference type="EMBL" id="CH473959">
    <property type="protein sequence ID" value="EDM15540.1"/>
    <property type="molecule type" value="Genomic_DNA"/>
</dbReference>
<gene>
    <name evidence="1" type="ORF">rCG_27859</name>
</gene>
<reference evidence="2" key="1">
    <citation type="submission" date="2005-09" db="EMBL/GenBank/DDBJ databases">
        <authorList>
            <person name="Mural R.J."/>
            <person name="Li P.W."/>
            <person name="Adams M.D."/>
            <person name="Amanatides P.G."/>
            <person name="Baden-Tillson H."/>
            <person name="Barnstead M."/>
            <person name="Chin S.H."/>
            <person name="Dew I."/>
            <person name="Evans C.A."/>
            <person name="Ferriera S."/>
            <person name="Flanigan M."/>
            <person name="Fosler C."/>
            <person name="Glodek A."/>
            <person name="Gu Z."/>
            <person name="Holt R.A."/>
            <person name="Jennings D."/>
            <person name="Kraft C.L."/>
            <person name="Lu F."/>
            <person name="Nguyen T."/>
            <person name="Nusskern D.R."/>
            <person name="Pfannkoch C.M."/>
            <person name="Sitter C."/>
            <person name="Sutton G.G."/>
            <person name="Venter J.C."/>
            <person name="Wang Z."/>
            <person name="Woodage T."/>
            <person name="Zheng X.H."/>
            <person name="Zhong F."/>
        </authorList>
    </citation>
    <scope>NUCLEOTIDE SEQUENCE [LARGE SCALE GENOMIC DNA]</scope>
    <source>
        <strain>BN</strain>
        <strain evidence="2">Sprague-Dawley</strain>
    </source>
</reference>
<proteinExistence type="predicted"/>
<accession>A6IFA3</accession>
<name>A6IFA3_RAT</name>
<evidence type="ECO:0000313" key="2">
    <source>
        <dbReference type="Proteomes" id="UP000234681"/>
    </source>
</evidence>
<dbReference type="AlphaFoldDB" id="A6IFA3"/>
<evidence type="ECO:0000313" key="1">
    <source>
        <dbReference type="EMBL" id="EDM15540.1"/>
    </source>
</evidence>
<protein>
    <submittedName>
        <fullName evidence="1">RCG27859</fullName>
    </submittedName>
</protein>